<feature type="transmembrane region" description="Helical" evidence="7">
    <location>
        <begin position="243"/>
        <end position="266"/>
    </location>
</feature>
<evidence type="ECO:0000256" key="5">
    <source>
        <dbReference type="ARBA" id="ARBA00022989"/>
    </source>
</evidence>
<dbReference type="Proteomes" id="UP001418796">
    <property type="component" value="Unassembled WGS sequence"/>
</dbReference>
<keyword evidence="6 7" id="KW-0472">Membrane</keyword>
<dbReference type="InterPro" id="IPR020846">
    <property type="entry name" value="MFS_dom"/>
</dbReference>
<feature type="transmembrane region" description="Helical" evidence="7">
    <location>
        <begin position="299"/>
        <end position="322"/>
    </location>
</feature>
<evidence type="ECO:0000256" key="4">
    <source>
        <dbReference type="ARBA" id="ARBA00022692"/>
    </source>
</evidence>
<dbReference type="SUPFAM" id="SSF103473">
    <property type="entry name" value="MFS general substrate transporter"/>
    <property type="match status" value="1"/>
</dbReference>
<comment type="caution">
    <text evidence="9">The sequence shown here is derived from an EMBL/GenBank/DDBJ whole genome shotgun (WGS) entry which is preliminary data.</text>
</comment>
<dbReference type="PANTHER" id="PTHR23514">
    <property type="entry name" value="BYPASS OF STOP CODON PROTEIN 6"/>
    <property type="match status" value="1"/>
</dbReference>
<feature type="transmembrane region" description="Helical" evidence="7">
    <location>
        <begin position="334"/>
        <end position="352"/>
    </location>
</feature>
<accession>A0ABU9VE44</accession>
<feature type="transmembrane region" description="Helical" evidence="7">
    <location>
        <begin position="95"/>
        <end position="117"/>
    </location>
</feature>
<sequence>MKRLVWLACFAYLLTGIGHIILGSVLEPLIKHYNVTYSDGGQLIMNQFFGFLIGVLFTPFLIKKLGRRITLLLAMILFATVQLSLFSLIPWNSLLVIIPFSGAGFGIIETLLAGMIVAELKEKKASIMVLTELCFGIGALTIPLVAAFLIATGEWNSIFLFVSILVSISFFLWLFVRVGQYEYILRKKPEIHSGKDVIKKTYTKPTRPLLILGSIFFFLYVGLEMTFPNYLPTIMAMTSNLSNATIALSITVFWGAMTVGRLLMIFIVNRFRIWNLFIVMVVGQMVSIGLFALSPNATFSFIVIFIAGILMGGIFSLGLLVINGGIPGLEDRTTSILIAMGGLGGALLPKFAGNLLDQYPVHVTLWFMFAFSVVMTLLLFFIHVSYKRLKVEDSTDIIKTTNQKNLQM</sequence>
<evidence type="ECO:0000256" key="6">
    <source>
        <dbReference type="ARBA" id="ARBA00023136"/>
    </source>
</evidence>
<evidence type="ECO:0000313" key="9">
    <source>
        <dbReference type="EMBL" id="MEN0641910.1"/>
    </source>
</evidence>
<keyword evidence="10" id="KW-1185">Reference proteome</keyword>
<feature type="transmembrane region" description="Helical" evidence="7">
    <location>
        <begin position="364"/>
        <end position="382"/>
    </location>
</feature>
<comment type="subcellular location">
    <subcellularLocation>
        <location evidence="1">Cell membrane</location>
        <topology evidence="1">Multi-pass membrane protein</topology>
    </subcellularLocation>
</comment>
<dbReference type="Gene3D" id="1.20.1250.20">
    <property type="entry name" value="MFS general substrate transporter like domains"/>
    <property type="match status" value="2"/>
</dbReference>
<dbReference type="Pfam" id="PF07690">
    <property type="entry name" value="MFS_1"/>
    <property type="match status" value="1"/>
</dbReference>
<feature type="transmembrane region" description="Helical" evidence="7">
    <location>
        <begin position="209"/>
        <end position="231"/>
    </location>
</feature>
<reference evidence="9 10" key="1">
    <citation type="submission" date="2024-03" db="EMBL/GenBank/DDBJ databases">
        <title>Bacilli Hybrid Assemblies.</title>
        <authorList>
            <person name="Kovac J."/>
        </authorList>
    </citation>
    <scope>NUCLEOTIDE SEQUENCE [LARGE SCALE GENOMIC DNA]</scope>
    <source>
        <strain evidence="9 10">FSL R7-0666</strain>
    </source>
</reference>
<keyword evidence="4 7" id="KW-0812">Transmembrane</keyword>
<keyword evidence="3" id="KW-0813">Transport</keyword>
<evidence type="ECO:0000259" key="8">
    <source>
        <dbReference type="PROSITE" id="PS50850"/>
    </source>
</evidence>
<keyword evidence="5 7" id="KW-1133">Transmembrane helix</keyword>
<evidence type="ECO:0000256" key="3">
    <source>
        <dbReference type="ARBA" id="ARBA00022448"/>
    </source>
</evidence>
<dbReference type="RefSeq" id="WP_343129082.1">
    <property type="nucleotide sequence ID" value="NZ_JBCITK010000001.1"/>
</dbReference>
<comment type="similarity">
    <text evidence="2">Belongs to the major facilitator superfamily.</text>
</comment>
<organism evidence="9 10">
    <name type="scientific">Alkalicoccobacillus gibsonii</name>
    <dbReference type="NCBI Taxonomy" id="79881"/>
    <lineage>
        <taxon>Bacteria</taxon>
        <taxon>Bacillati</taxon>
        <taxon>Bacillota</taxon>
        <taxon>Bacilli</taxon>
        <taxon>Bacillales</taxon>
        <taxon>Bacillaceae</taxon>
        <taxon>Alkalicoccobacillus</taxon>
    </lineage>
</organism>
<gene>
    <name evidence="9" type="ORF">MKY91_01890</name>
</gene>
<feature type="transmembrane region" description="Helical" evidence="7">
    <location>
        <begin position="129"/>
        <end position="151"/>
    </location>
</feature>
<evidence type="ECO:0000313" key="10">
    <source>
        <dbReference type="Proteomes" id="UP001418796"/>
    </source>
</evidence>
<feature type="transmembrane region" description="Helical" evidence="7">
    <location>
        <begin position="157"/>
        <end position="176"/>
    </location>
</feature>
<evidence type="ECO:0000256" key="1">
    <source>
        <dbReference type="ARBA" id="ARBA00004651"/>
    </source>
</evidence>
<dbReference type="InterPro" id="IPR011701">
    <property type="entry name" value="MFS"/>
</dbReference>
<dbReference type="EMBL" id="JBCITK010000001">
    <property type="protein sequence ID" value="MEN0641910.1"/>
    <property type="molecule type" value="Genomic_DNA"/>
</dbReference>
<dbReference type="InterPro" id="IPR036259">
    <property type="entry name" value="MFS_trans_sf"/>
</dbReference>
<evidence type="ECO:0000256" key="2">
    <source>
        <dbReference type="ARBA" id="ARBA00008335"/>
    </source>
</evidence>
<protein>
    <submittedName>
        <fullName evidence="9">MFS transporter</fullName>
    </submittedName>
</protein>
<feature type="domain" description="Major facilitator superfamily (MFS) profile" evidence="8">
    <location>
        <begin position="4"/>
        <end position="387"/>
    </location>
</feature>
<name>A0ABU9VE44_9BACI</name>
<dbReference type="PANTHER" id="PTHR23514:SF3">
    <property type="entry name" value="BYPASS OF STOP CODON PROTEIN 6"/>
    <property type="match status" value="1"/>
</dbReference>
<proteinExistence type="inferred from homology"/>
<evidence type="ECO:0000256" key="7">
    <source>
        <dbReference type="SAM" id="Phobius"/>
    </source>
</evidence>
<feature type="transmembrane region" description="Helical" evidence="7">
    <location>
        <begin position="273"/>
        <end position="293"/>
    </location>
</feature>
<dbReference type="PROSITE" id="PS50850">
    <property type="entry name" value="MFS"/>
    <property type="match status" value="1"/>
</dbReference>
<feature type="transmembrane region" description="Helical" evidence="7">
    <location>
        <begin position="43"/>
        <end position="62"/>
    </location>
</feature>
<dbReference type="InterPro" id="IPR051788">
    <property type="entry name" value="MFS_Transporter"/>
</dbReference>
<feature type="transmembrane region" description="Helical" evidence="7">
    <location>
        <begin position="69"/>
        <end position="89"/>
    </location>
</feature>